<evidence type="ECO:0000313" key="3">
    <source>
        <dbReference type="Proteomes" id="UP000326062"/>
    </source>
</evidence>
<reference evidence="2 3" key="1">
    <citation type="submission" date="2019-06" db="EMBL/GenBank/DDBJ databases">
        <title>Discovery of a novel chromosome fission-fusion reversal in muntjac.</title>
        <authorList>
            <person name="Mudd A.B."/>
            <person name="Bredeson J.V."/>
            <person name="Baum R."/>
            <person name="Hockemeyer D."/>
            <person name="Rokhsar D.S."/>
        </authorList>
    </citation>
    <scope>NUCLEOTIDE SEQUENCE [LARGE SCALE GENOMIC DNA]</scope>
    <source>
        <strain evidence="2">UCam_UCB_Mr</strain>
        <tissue evidence="2">Fibroblast cell line</tissue>
    </source>
</reference>
<proteinExistence type="predicted"/>
<protein>
    <submittedName>
        <fullName evidence="2">Uncharacterized protein</fullName>
    </submittedName>
</protein>
<evidence type="ECO:0000313" key="2">
    <source>
        <dbReference type="EMBL" id="KAB0387350.1"/>
    </source>
</evidence>
<name>A0A5J5N9H6_MUNRE</name>
<accession>A0A5J5N9H6</accession>
<keyword evidence="3" id="KW-1185">Reference proteome</keyword>
<dbReference type="EMBL" id="VCEB01000001">
    <property type="protein sequence ID" value="KAB0387350.1"/>
    <property type="molecule type" value="Genomic_DNA"/>
</dbReference>
<dbReference type="Proteomes" id="UP000326062">
    <property type="component" value="Chromosome 1"/>
</dbReference>
<organism evidence="2 3">
    <name type="scientific">Muntiacus reevesi</name>
    <name type="common">Reeves' muntjac</name>
    <name type="synonym">Cervus reevesi</name>
    <dbReference type="NCBI Taxonomy" id="9886"/>
    <lineage>
        <taxon>Eukaryota</taxon>
        <taxon>Metazoa</taxon>
        <taxon>Chordata</taxon>
        <taxon>Craniata</taxon>
        <taxon>Vertebrata</taxon>
        <taxon>Euteleostomi</taxon>
        <taxon>Mammalia</taxon>
        <taxon>Eutheria</taxon>
        <taxon>Laurasiatheria</taxon>
        <taxon>Artiodactyla</taxon>
        <taxon>Ruminantia</taxon>
        <taxon>Pecora</taxon>
        <taxon>Cervidae</taxon>
        <taxon>Muntiacinae</taxon>
        <taxon>Muntiacus</taxon>
    </lineage>
</organism>
<comment type="caution">
    <text evidence="2">The sequence shown here is derived from an EMBL/GenBank/DDBJ whole genome shotgun (WGS) entry which is preliminary data.</text>
</comment>
<gene>
    <name evidence="2" type="ORF">FD755_002306</name>
</gene>
<evidence type="ECO:0000256" key="1">
    <source>
        <dbReference type="SAM" id="MobiDB-lite"/>
    </source>
</evidence>
<sequence>MSDNEDNFDGDDFDDVEEDEGLDDLENAEEVSTEPWAPLSATQACFVSSGQRDPLIVFLGW</sequence>
<feature type="region of interest" description="Disordered" evidence="1">
    <location>
        <begin position="1"/>
        <end position="36"/>
    </location>
</feature>
<feature type="compositionally biased region" description="Acidic residues" evidence="1">
    <location>
        <begin position="1"/>
        <end position="32"/>
    </location>
</feature>
<dbReference type="AlphaFoldDB" id="A0A5J5N9H6"/>